<dbReference type="EMBL" id="JBHFFA010000007">
    <property type="protein sequence ID" value="KAL2611501.1"/>
    <property type="molecule type" value="Genomic_DNA"/>
</dbReference>
<feature type="compositionally biased region" description="Acidic residues" evidence="1">
    <location>
        <begin position="44"/>
        <end position="86"/>
    </location>
</feature>
<accession>A0ABD1XUC2</accession>
<sequence>MGPRTSHADVMRFLFEAAEGAIAAVSQAAQPSTILDSQVAPQTFEEDPSSDSGEEDPGAEPDERDEDSEGIDDAERDLDLAGDGEDTVMCSDSQIQRNVEEVIRTYPDATHGFWSKMKVLDFS</sequence>
<evidence type="ECO:0000313" key="3">
    <source>
        <dbReference type="Proteomes" id="UP001605036"/>
    </source>
</evidence>
<organism evidence="2 3">
    <name type="scientific">Riccia fluitans</name>
    <dbReference type="NCBI Taxonomy" id="41844"/>
    <lineage>
        <taxon>Eukaryota</taxon>
        <taxon>Viridiplantae</taxon>
        <taxon>Streptophyta</taxon>
        <taxon>Embryophyta</taxon>
        <taxon>Marchantiophyta</taxon>
        <taxon>Marchantiopsida</taxon>
        <taxon>Marchantiidae</taxon>
        <taxon>Marchantiales</taxon>
        <taxon>Ricciaceae</taxon>
        <taxon>Riccia</taxon>
    </lineage>
</organism>
<feature type="region of interest" description="Disordered" evidence="1">
    <location>
        <begin position="40"/>
        <end position="88"/>
    </location>
</feature>
<protein>
    <submittedName>
        <fullName evidence="2">Uncharacterized protein</fullName>
    </submittedName>
</protein>
<dbReference type="Proteomes" id="UP001605036">
    <property type="component" value="Unassembled WGS sequence"/>
</dbReference>
<proteinExistence type="predicted"/>
<evidence type="ECO:0000313" key="2">
    <source>
        <dbReference type="EMBL" id="KAL2611501.1"/>
    </source>
</evidence>
<comment type="caution">
    <text evidence="2">The sequence shown here is derived from an EMBL/GenBank/DDBJ whole genome shotgun (WGS) entry which is preliminary data.</text>
</comment>
<evidence type="ECO:0000256" key="1">
    <source>
        <dbReference type="SAM" id="MobiDB-lite"/>
    </source>
</evidence>
<reference evidence="2 3" key="1">
    <citation type="submission" date="2024-09" db="EMBL/GenBank/DDBJ databases">
        <title>Chromosome-scale assembly of Riccia fluitans.</title>
        <authorList>
            <person name="Paukszto L."/>
            <person name="Sawicki J."/>
            <person name="Karawczyk K."/>
            <person name="Piernik-Szablinska J."/>
            <person name="Szczecinska M."/>
            <person name="Mazdziarz M."/>
        </authorList>
    </citation>
    <scope>NUCLEOTIDE SEQUENCE [LARGE SCALE GENOMIC DNA]</scope>
    <source>
        <strain evidence="2">Rf_01</strain>
        <tissue evidence="2">Aerial parts of the thallus</tissue>
    </source>
</reference>
<gene>
    <name evidence="2" type="ORF">R1flu_023193</name>
</gene>
<dbReference type="AlphaFoldDB" id="A0ABD1XUC2"/>
<name>A0ABD1XUC2_9MARC</name>
<keyword evidence="3" id="KW-1185">Reference proteome</keyword>